<dbReference type="Gene3D" id="2.170.130.10">
    <property type="entry name" value="TonB-dependent receptor, plug domain"/>
    <property type="match status" value="1"/>
</dbReference>
<evidence type="ECO:0000313" key="6">
    <source>
        <dbReference type="Proteomes" id="UP001220610"/>
    </source>
</evidence>
<dbReference type="InterPro" id="IPR036942">
    <property type="entry name" value="Beta-barrel_TonB_sf"/>
</dbReference>
<keyword evidence="2" id="KW-0472">Membrane</keyword>
<dbReference type="NCBIfam" id="TIGR04057">
    <property type="entry name" value="SusC_RagA_signa"/>
    <property type="match status" value="1"/>
</dbReference>
<evidence type="ECO:0000256" key="1">
    <source>
        <dbReference type="ARBA" id="ARBA00004442"/>
    </source>
</evidence>
<organism evidence="5 6">
    <name type="scientific">Candidatus Pseudobacter hemicellulosilyticus</name>
    <dbReference type="NCBI Taxonomy" id="3121375"/>
    <lineage>
        <taxon>Bacteria</taxon>
        <taxon>Pseudomonadati</taxon>
        <taxon>Bacteroidota</taxon>
        <taxon>Chitinophagia</taxon>
        <taxon>Chitinophagales</taxon>
        <taxon>Chitinophagaceae</taxon>
        <taxon>Pseudobacter</taxon>
    </lineage>
</organism>
<dbReference type="Pfam" id="PF13715">
    <property type="entry name" value="CarbopepD_reg_2"/>
    <property type="match status" value="1"/>
</dbReference>
<dbReference type="Proteomes" id="UP001220610">
    <property type="component" value="Chromosome"/>
</dbReference>
<comment type="subcellular location">
    <subcellularLocation>
        <location evidence="1">Cell outer membrane</location>
    </subcellularLocation>
</comment>
<name>A0AAJ6BFU5_9BACT</name>
<dbReference type="GO" id="GO:0009279">
    <property type="term" value="C:cell outer membrane"/>
    <property type="evidence" value="ECO:0007669"/>
    <property type="project" value="UniProtKB-SubCell"/>
</dbReference>
<protein>
    <submittedName>
        <fullName evidence="5">TonB-dependent receptor</fullName>
    </submittedName>
</protein>
<dbReference type="Gene3D" id="2.40.170.20">
    <property type="entry name" value="TonB-dependent receptor, beta-barrel domain"/>
    <property type="match status" value="1"/>
</dbReference>
<keyword evidence="3" id="KW-0998">Cell outer membrane</keyword>
<dbReference type="InterPro" id="IPR008969">
    <property type="entry name" value="CarboxyPept-like_regulatory"/>
</dbReference>
<evidence type="ECO:0000259" key="4">
    <source>
        <dbReference type="Pfam" id="PF07715"/>
    </source>
</evidence>
<dbReference type="EMBL" id="CP119311">
    <property type="protein sequence ID" value="WEK36035.1"/>
    <property type="molecule type" value="Genomic_DNA"/>
</dbReference>
<feature type="domain" description="TonB-dependent receptor plug" evidence="4">
    <location>
        <begin position="150"/>
        <end position="260"/>
    </location>
</feature>
<accession>A0AAJ6BFU5</accession>
<evidence type="ECO:0000256" key="3">
    <source>
        <dbReference type="ARBA" id="ARBA00023237"/>
    </source>
</evidence>
<dbReference type="Gene3D" id="2.60.40.1120">
    <property type="entry name" value="Carboxypeptidase-like, regulatory domain"/>
    <property type="match status" value="1"/>
</dbReference>
<proteinExistence type="predicted"/>
<dbReference type="Pfam" id="PF07715">
    <property type="entry name" value="Plug"/>
    <property type="match status" value="1"/>
</dbReference>
<dbReference type="InterPro" id="IPR037066">
    <property type="entry name" value="Plug_dom_sf"/>
</dbReference>
<keyword evidence="5" id="KW-0675">Receptor</keyword>
<dbReference type="AlphaFoldDB" id="A0AAJ6BFU5"/>
<dbReference type="NCBIfam" id="TIGR04056">
    <property type="entry name" value="OMP_RagA_SusC"/>
    <property type="match status" value="1"/>
</dbReference>
<sequence length="1051" mass="116559">MKSRNQNPGAKKASFFVKRRLGCFATFFGCCLWAPAFSEMPNLTAPADNPIFSSADTVRPIKGTVLDDKGNPLAGASITIKNADGGASTDADGKFQLSVSSDRQVLVISFTGFQTRELMVGKQTELTISLQPGGNEMDQVIVVGYGAVKKSDLTGSVASVKGEKITQSSSGSFESLLQGRVSGLQVINPNNDNPQGGTTVRVRGVSSINGSNSPLVVIDGIPLGEAGNLNAVNPNIIASIEVLKDASATAIYGSRGANGVIMITTKRGANNRANVWFNQKTSFGLFSKPLDLWKDALRMATLEDEAMENAGLEPRYVGRRDASGIYYPSRQEIRTGAWPYYTDWTKYVFRKPSVTYDYNVGVEGGNRTNHYYVSLGYMKGEGMQIGDDYTRISLDLSYDHKVSDNLLVRTKAGLWKGKRNTNYGMNYARNPLFPVYNGDGSYFKAYDQDYGNPLAMTNERVNNAGNMDAYATVQMDWDIVKGLQLILRGNTRGGSGESYFFNPPIHTLGGDLYNGEGGMGSSNWLNFTTDAYLTYTQRFADKHQFSIMGGINYENTVSKGLNVVGQGFANVILKEENLAGADKQIINNSRSETTLASGFSRLNYTFNDRYLFTFTARADGSSKFGTDNKWGFFPSGAVSWKMEEEDFIRDLNFFDQLKLRASYGISGNQGISPYQSFSQFGQDYYYLNDKEYIIYGVGREVGREGIGNRYVTWGGMANNNLRWEKTAQLDIGIDLAFLDNRIALTADYYHKRTTDLLRQQFLNPSTGFDRVWTNDGKVENKGFEFSLDARIIDKGKWQFNAGVIFNMNRNKVLDIGSQESSGYITDASGNRYEPYGGGIFNDAYLNVLAIGQPINSFYGYRVDGIVQGKPQNTYKMNQPGELNYIGLKDDGTLDPNARTIIGDPNPDFTASLNLQLTHTSGFDFNVLFYGMYGNDIFATRKLDAPGLQEGRWTAEQPNNERPRLRADRQYFASSWFVEDGSFLRIQHITLGYRLPTSSIKFLDQGRVYLNVSNPVTWTRTHEFDPEVGENGRGAAAYPRITSITAGLEIKF</sequence>
<dbReference type="InterPro" id="IPR023996">
    <property type="entry name" value="TonB-dep_OMP_SusC/RagA"/>
</dbReference>
<dbReference type="InterPro" id="IPR012910">
    <property type="entry name" value="Plug_dom"/>
</dbReference>
<dbReference type="SUPFAM" id="SSF49464">
    <property type="entry name" value="Carboxypeptidase regulatory domain-like"/>
    <property type="match status" value="1"/>
</dbReference>
<reference evidence="5" key="1">
    <citation type="submission" date="2023-03" db="EMBL/GenBank/DDBJ databases">
        <title>Andean soil-derived lignocellulolytic bacterial consortium as a source of novel taxa and putative plastic-active enzymes.</title>
        <authorList>
            <person name="Diaz-Garcia L."/>
            <person name="Chuvochina M."/>
            <person name="Feuerriegel G."/>
            <person name="Bunk B."/>
            <person name="Sproer C."/>
            <person name="Streit W.R."/>
            <person name="Rodriguez L.M."/>
            <person name="Overmann J."/>
            <person name="Jimenez D.J."/>
        </authorList>
    </citation>
    <scope>NUCLEOTIDE SEQUENCE</scope>
    <source>
        <strain evidence="5">MAG 7</strain>
    </source>
</reference>
<evidence type="ECO:0000256" key="2">
    <source>
        <dbReference type="ARBA" id="ARBA00023136"/>
    </source>
</evidence>
<evidence type="ECO:0000313" key="5">
    <source>
        <dbReference type="EMBL" id="WEK36035.1"/>
    </source>
</evidence>
<gene>
    <name evidence="5" type="ORF">P0Y53_00855</name>
</gene>
<dbReference type="InterPro" id="IPR023997">
    <property type="entry name" value="TonB-dep_OMP_SusC/RagA_CS"/>
</dbReference>
<dbReference type="SUPFAM" id="SSF56935">
    <property type="entry name" value="Porins"/>
    <property type="match status" value="1"/>
</dbReference>